<gene>
    <name evidence="2" type="ORF">BSL78_20756</name>
</gene>
<dbReference type="SUPFAM" id="SSF53649">
    <property type="entry name" value="Alkaline phosphatase-like"/>
    <property type="match status" value="1"/>
</dbReference>
<sequence length="192" mass="21573">MDLFTTAVELAGLNIPQDRVIDGKSLLPALLKQQVDPEKAIFYYRGNEMMAVRQGLYKAHYWTWTNFYSEFKHGTDFCPGQNVSGVMTHQQTNRTDSPLLFNLGLDPGEKYPVSNSSRIFKVVIPSLQSVVDNHKKGLKPGVPQLNYCDTAVMSPNRTSAAGVTEVIKHNKHKAKYALATSNSLSNQMWMYD</sequence>
<dbReference type="Proteomes" id="UP000230750">
    <property type="component" value="Unassembled WGS sequence"/>
</dbReference>
<dbReference type="InterPro" id="IPR017850">
    <property type="entry name" value="Alkaline_phosphatase_core_sf"/>
</dbReference>
<accession>A0A2G8K329</accession>
<keyword evidence="3" id="KW-1185">Reference proteome</keyword>
<reference evidence="2 3" key="1">
    <citation type="journal article" date="2017" name="PLoS Biol.">
        <title>The sea cucumber genome provides insights into morphological evolution and visceral regeneration.</title>
        <authorList>
            <person name="Zhang X."/>
            <person name="Sun L."/>
            <person name="Yuan J."/>
            <person name="Sun Y."/>
            <person name="Gao Y."/>
            <person name="Zhang L."/>
            <person name="Li S."/>
            <person name="Dai H."/>
            <person name="Hamel J.F."/>
            <person name="Liu C."/>
            <person name="Yu Y."/>
            <person name="Liu S."/>
            <person name="Lin W."/>
            <person name="Guo K."/>
            <person name="Jin S."/>
            <person name="Xu P."/>
            <person name="Storey K.B."/>
            <person name="Huan P."/>
            <person name="Zhang T."/>
            <person name="Zhou Y."/>
            <person name="Zhang J."/>
            <person name="Lin C."/>
            <person name="Li X."/>
            <person name="Xing L."/>
            <person name="Huo D."/>
            <person name="Sun M."/>
            <person name="Wang L."/>
            <person name="Mercier A."/>
            <person name="Li F."/>
            <person name="Yang H."/>
            <person name="Xiang J."/>
        </authorList>
    </citation>
    <scope>NUCLEOTIDE SEQUENCE [LARGE SCALE GENOMIC DNA]</scope>
    <source>
        <strain evidence="2">Shaxun</strain>
        <tissue evidence="2">Muscle</tissue>
    </source>
</reference>
<organism evidence="2 3">
    <name type="scientific">Stichopus japonicus</name>
    <name type="common">Sea cucumber</name>
    <dbReference type="NCBI Taxonomy" id="307972"/>
    <lineage>
        <taxon>Eukaryota</taxon>
        <taxon>Metazoa</taxon>
        <taxon>Echinodermata</taxon>
        <taxon>Eleutherozoa</taxon>
        <taxon>Echinozoa</taxon>
        <taxon>Holothuroidea</taxon>
        <taxon>Aspidochirotacea</taxon>
        <taxon>Aspidochirotida</taxon>
        <taxon>Stichopodidae</taxon>
        <taxon>Apostichopus</taxon>
    </lineage>
</organism>
<evidence type="ECO:0000313" key="2">
    <source>
        <dbReference type="EMBL" id="PIK42394.1"/>
    </source>
</evidence>
<dbReference type="GO" id="GO:0004065">
    <property type="term" value="F:arylsulfatase activity"/>
    <property type="evidence" value="ECO:0007669"/>
    <property type="project" value="TreeGrafter"/>
</dbReference>
<dbReference type="Gene3D" id="3.30.1120.10">
    <property type="match status" value="1"/>
</dbReference>
<dbReference type="InterPro" id="IPR050738">
    <property type="entry name" value="Sulfatase"/>
</dbReference>
<dbReference type="Pfam" id="PF14707">
    <property type="entry name" value="Sulfatase_C"/>
    <property type="match status" value="1"/>
</dbReference>
<dbReference type="OrthoDB" id="103349at2759"/>
<comment type="caution">
    <text evidence="2">The sequence shown here is derived from an EMBL/GenBank/DDBJ whole genome shotgun (WGS) entry which is preliminary data.</text>
</comment>
<evidence type="ECO:0000256" key="1">
    <source>
        <dbReference type="ARBA" id="ARBA00008779"/>
    </source>
</evidence>
<evidence type="ECO:0000313" key="3">
    <source>
        <dbReference type="Proteomes" id="UP000230750"/>
    </source>
</evidence>
<dbReference type="STRING" id="307972.A0A2G8K329"/>
<protein>
    <submittedName>
        <fullName evidence="2">Putative N-acetylgalactosamine-6-sulfatase-like</fullName>
    </submittedName>
</protein>
<name>A0A2G8K329_STIJA</name>
<dbReference type="PANTHER" id="PTHR42693:SF47">
    <property type="entry name" value="N-ACETYLGALACTOSAMINE-6-SULFATASE"/>
    <property type="match status" value="1"/>
</dbReference>
<dbReference type="AlphaFoldDB" id="A0A2G8K329"/>
<proteinExistence type="inferred from homology"/>
<comment type="similarity">
    <text evidence="1">Belongs to the sulfatase family.</text>
</comment>
<dbReference type="EMBL" id="MRZV01000938">
    <property type="protein sequence ID" value="PIK42394.1"/>
    <property type="molecule type" value="Genomic_DNA"/>
</dbReference>
<dbReference type="PANTHER" id="PTHR42693">
    <property type="entry name" value="ARYLSULFATASE FAMILY MEMBER"/>
    <property type="match status" value="1"/>
</dbReference>